<accession>G7EAU9</accession>
<protein>
    <recommendedName>
        <fullName evidence="3">NTF2 domain-containing protein</fullName>
    </recommendedName>
</protein>
<feature type="region of interest" description="Disordered" evidence="2">
    <location>
        <begin position="277"/>
        <end position="311"/>
    </location>
</feature>
<dbReference type="STRING" id="764103.G7EAU9"/>
<feature type="compositionally biased region" description="Polar residues" evidence="2">
    <location>
        <begin position="403"/>
        <end position="419"/>
    </location>
</feature>
<dbReference type="HOGENOM" id="CLU_022209_2_1_1"/>
<dbReference type="InterPro" id="IPR039539">
    <property type="entry name" value="Ras_GTPase_bind_prot"/>
</dbReference>
<comment type="caution">
    <text evidence="4">The sequence shown here is derived from an EMBL/GenBank/DDBJ whole genome shotgun (WGS) entry which is preliminary data.</text>
</comment>
<gene>
    <name evidence="4" type="primary">Mo06662</name>
    <name evidence="4" type="ORF">E5Q_06662</name>
</gene>
<dbReference type="SMART" id="SM00360">
    <property type="entry name" value="RRM"/>
    <property type="match status" value="1"/>
</dbReference>
<feature type="region of interest" description="Disordered" evidence="2">
    <location>
        <begin position="192"/>
        <end position="261"/>
    </location>
</feature>
<dbReference type="PROSITE" id="PS50177">
    <property type="entry name" value="NTF2_DOMAIN"/>
    <property type="match status" value="1"/>
</dbReference>
<evidence type="ECO:0000256" key="1">
    <source>
        <dbReference type="ARBA" id="ARBA00022884"/>
    </source>
</evidence>
<dbReference type="Gene3D" id="3.10.450.50">
    <property type="match status" value="1"/>
</dbReference>
<reference evidence="4 5" key="1">
    <citation type="journal article" date="2011" name="J. Gen. Appl. Microbiol.">
        <title>Draft genome sequencing of the enigmatic basidiomycete Mixia osmundae.</title>
        <authorList>
            <person name="Nishida H."/>
            <person name="Nagatsuka Y."/>
            <person name="Sugiyama J."/>
        </authorList>
    </citation>
    <scope>NUCLEOTIDE SEQUENCE [LARGE SCALE GENOMIC DNA]</scope>
    <source>
        <strain evidence="5">CBS 9802 / IAM 14324 / JCM 22182 / KY 12970</strain>
    </source>
</reference>
<feature type="compositionally biased region" description="Polar residues" evidence="2">
    <location>
        <begin position="237"/>
        <end position="257"/>
    </location>
</feature>
<feature type="compositionally biased region" description="Low complexity" evidence="2">
    <location>
        <begin position="347"/>
        <end position="379"/>
    </location>
</feature>
<dbReference type="EMBL" id="BABT02000252">
    <property type="protein sequence ID" value="GAA99959.1"/>
    <property type="molecule type" value="Genomic_DNA"/>
</dbReference>
<feature type="compositionally biased region" description="Polar residues" evidence="2">
    <location>
        <begin position="459"/>
        <end position="470"/>
    </location>
</feature>
<dbReference type="OrthoDB" id="339151at2759"/>
<keyword evidence="1" id="KW-0694">RNA-binding</keyword>
<dbReference type="FunFam" id="3.10.450.50:FF:000003">
    <property type="entry name" value="Nuclear transport factor 2 family protein"/>
    <property type="match status" value="1"/>
</dbReference>
<dbReference type="PANTHER" id="PTHR10693">
    <property type="entry name" value="RAS GTPASE-ACTIVATING PROTEIN-BINDING PROTEIN"/>
    <property type="match status" value="1"/>
</dbReference>
<dbReference type="GO" id="GO:0003729">
    <property type="term" value="F:mRNA binding"/>
    <property type="evidence" value="ECO:0007669"/>
    <property type="project" value="TreeGrafter"/>
</dbReference>
<dbReference type="GO" id="GO:0016579">
    <property type="term" value="P:protein deubiquitination"/>
    <property type="evidence" value="ECO:0007669"/>
    <property type="project" value="TreeGrafter"/>
</dbReference>
<feature type="region of interest" description="Disordered" evidence="2">
    <location>
        <begin position="603"/>
        <end position="626"/>
    </location>
</feature>
<dbReference type="Pfam" id="PF02136">
    <property type="entry name" value="NTF2"/>
    <property type="match status" value="1"/>
</dbReference>
<dbReference type="Proteomes" id="UP000009131">
    <property type="component" value="Unassembled WGS sequence"/>
</dbReference>
<reference evidence="4 5" key="2">
    <citation type="journal article" date="2012" name="Open Biol.">
        <title>Characteristics of nucleosomes and linker DNA regions on the genome of the basidiomycete Mixia osmundae revealed by mono- and dinucleosome mapping.</title>
        <authorList>
            <person name="Nishida H."/>
            <person name="Kondo S."/>
            <person name="Matsumoto T."/>
            <person name="Suzuki Y."/>
            <person name="Yoshikawa H."/>
            <person name="Taylor T.D."/>
            <person name="Sugiyama J."/>
        </authorList>
    </citation>
    <scope>NUCLEOTIDE SEQUENCE [LARGE SCALE GENOMIC DNA]</scope>
    <source>
        <strain evidence="5">CBS 9802 / IAM 14324 / JCM 22182 / KY 12970</strain>
    </source>
</reference>
<dbReference type="InParanoid" id="G7EAU9"/>
<feature type="region of interest" description="Disordered" evidence="2">
    <location>
        <begin position="1"/>
        <end position="25"/>
    </location>
</feature>
<dbReference type="Pfam" id="PF00076">
    <property type="entry name" value="RRM_1"/>
    <property type="match status" value="1"/>
</dbReference>
<dbReference type="GO" id="GO:1990904">
    <property type="term" value="C:ribonucleoprotein complex"/>
    <property type="evidence" value="ECO:0007669"/>
    <property type="project" value="TreeGrafter"/>
</dbReference>
<evidence type="ECO:0000313" key="5">
    <source>
        <dbReference type="Proteomes" id="UP000009131"/>
    </source>
</evidence>
<dbReference type="eggNOG" id="KOG0116">
    <property type="taxonomic scope" value="Eukaryota"/>
</dbReference>
<name>G7EAU9_MIXOS</name>
<evidence type="ECO:0000313" key="4">
    <source>
        <dbReference type="EMBL" id="GAA99959.1"/>
    </source>
</evidence>
<feature type="compositionally biased region" description="Low complexity" evidence="2">
    <location>
        <begin position="442"/>
        <end position="452"/>
    </location>
</feature>
<dbReference type="PANTHER" id="PTHR10693:SF20">
    <property type="entry name" value="AT27578P"/>
    <property type="match status" value="1"/>
</dbReference>
<dbReference type="InterPro" id="IPR018222">
    <property type="entry name" value="Nuclear_transport_factor_2_euk"/>
</dbReference>
<dbReference type="InterPro" id="IPR000504">
    <property type="entry name" value="RRM_dom"/>
</dbReference>
<proteinExistence type="predicted"/>
<dbReference type="InterPro" id="IPR032710">
    <property type="entry name" value="NTF2-like_dom_sf"/>
</dbReference>
<feature type="compositionally biased region" description="Low complexity" evidence="2">
    <location>
        <begin position="277"/>
        <end position="300"/>
    </location>
</feature>
<dbReference type="GO" id="GO:1990861">
    <property type="term" value="C:Ubp3-Bre5 deubiquitination complex"/>
    <property type="evidence" value="ECO:0007669"/>
    <property type="project" value="TreeGrafter"/>
</dbReference>
<dbReference type="InterPro" id="IPR035979">
    <property type="entry name" value="RBD_domain_sf"/>
</dbReference>
<dbReference type="CDD" id="cd00780">
    <property type="entry name" value="NTF2"/>
    <property type="match status" value="1"/>
</dbReference>
<dbReference type="InterPro" id="IPR012677">
    <property type="entry name" value="Nucleotide-bd_a/b_plait_sf"/>
</dbReference>
<dbReference type="GO" id="GO:0034517">
    <property type="term" value="P:ribophagy"/>
    <property type="evidence" value="ECO:0007669"/>
    <property type="project" value="TreeGrafter"/>
</dbReference>
<dbReference type="InterPro" id="IPR002075">
    <property type="entry name" value="NTF2_dom"/>
</dbReference>
<feature type="domain" description="NTF2" evidence="3">
    <location>
        <begin position="30"/>
        <end position="148"/>
    </location>
</feature>
<dbReference type="Gene3D" id="3.30.70.330">
    <property type="match status" value="1"/>
</dbReference>
<evidence type="ECO:0000259" key="3">
    <source>
        <dbReference type="PROSITE" id="PS50177"/>
    </source>
</evidence>
<dbReference type="AlphaFoldDB" id="G7EAU9"/>
<dbReference type="SUPFAM" id="SSF54427">
    <property type="entry name" value="NTF2-like"/>
    <property type="match status" value="1"/>
</dbReference>
<dbReference type="SUPFAM" id="SSF54928">
    <property type="entry name" value="RNA-binding domain, RBD"/>
    <property type="match status" value="1"/>
</dbReference>
<dbReference type="GO" id="GO:0005829">
    <property type="term" value="C:cytosol"/>
    <property type="evidence" value="ECO:0007669"/>
    <property type="project" value="TreeGrafter"/>
</dbReference>
<sequence>MAGASQHGIETGHAPHAGPGAPNKPTSSEIGWMFIPQYYTFLNKDPARLHCFYHKRSTLIHGTEGEVEEAQVCHGQSEIHEKLMSLGFNDCKVFVSTVDSLPSQDGGIIVQVIGEMSNNGGSWRKFSQTFFLAAQPNGYFVLNDIFRFIKEEGDTDAIEESAIMPPEPAPSARPVLPQDTPNESSIHLTGAQASSIDVRSPPVAVSNHTAPRNGVNGRTLLGQYDATVPQISPPSQLPVDQSVNTGYHSSAPYTGQQPEFAAPSSRFDLMPSQMRITQPRPAAASTASTTLSSPVSLPTAESHAQPKAPMLHSEIDTASNQPRDEVVNAKSSTAVSMPKTPPSTARPAPAQTPAEASTAPPSAGSASAGPTPASTAITSVSSSPKPDDIRASAPTPVERATTPPAQASAIQPDGTSPSAPKTWANLAAASAKKPRPPSTIQSGPSSSASLPAAPMPTIVASNGTSQQHSVSAYASPSGQQQQSPQQPATATRTQQPTPNRAGNRPPYEVFDPASVLTPNCFIKGVVNAISNQNLRAAVSPFGSIRELEINRLKVCAFLEYNTVESARACIVKSHVPPGGIPVQTSDGTIYVYVHEKKKIPPGANVSAMQGNRVRPGVGRGKNQSPK</sequence>
<keyword evidence="5" id="KW-1185">Reference proteome</keyword>
<feature type="compositionally biased region" description="Low complexity" evidence="2">
    <location>
        <begin position="471"/>
        <end position="497"/>
    </location>
</feature>
<feature type="region of interest" description="Disordered" evidence="2">
    <location>
        <begin position="329"/>
        <end position="508"/>
    </location>
</feature>
<organism evidence="4 5">
    <name type="scientific">Mixia osmundae (strain CBS 9802 / IAM 14324 / JCM 22182 / KY 12970)</name>
    <dbReference type="NCBI Taxonomy" id="764103"/>
    <lineage>
        <taxon>Eukaryota</taxon>
        <taxon>Fungi</taxon>
        <taxon>Dikarya</taxon>
        <taxon>Basidiomycota</taxon>
        <taxon>Pucciniomycotina</taxon>
        <taxon>Mixiomycetes</taxon>
        <taxon>Mixiales</taxon>
        <taxon>Mixiaceae</taxon>
        <taxon>Mixia</taxon>
    </lineage>
</organism>
<evidence type="ECO:0000256" key="2">
    <source>
        <dbReference type="SAM" id="MobiDB-lite"/>
    </source>
</evidence>